<evidence type="ECO:0000313" key="10">
    <source>
        <dbReference type="EMBL" id="CAD9815198.1"/>
    </source>
</evidence>
<keyword evidence="7 9" id="KW-0472">Membrane</keyword>
<evidence type="ECO:0000256" key="6">
    <source>
        <dbReference type="ARBA" id="ARBA00023065"/>
    </source>
</evidence>
<evidence type="ECO:0000256" key="2">
    <source>
        <dbReference type="ARBA" id="ARBA00022448"/>
    </source>
</evidence>
<keyword evidence="5 9" id="KW-1133">Transmembrane helix</keyword>
<feature type="compositionally biased region" description="Basic and acidic residues" evidence="8">
    <location>
        <begin position="111"/>
        <end position="131"/>
    </location>
</feature>
<proteinExistence type="predicted"/>
<dbReference type="PANTHER" id="PTHR33281">
    <property type="entry name" value="UPF0187 PROTEIN YNEE"/>
    <property type="match status" value="1"/>
</dbReference>
<feature type="region of interest" description="Disordered" evidence="8">
    <location>
        <begin position="109"/>
        <end position="131"/>
    </location>
</feature>
<evidence type="ECO:0000256" key="7">
    <source>
        <dbReference type="ARBA" id="ARBA00023136"/>
    </source>
</evidence>
<sequence length="584" mass="65040">MAYRLLYTVFFIIYCKAAAAIMMRMMKWGGTNNETNKIPMLLWQLGLIIFGSSINVVTAFSSSTTQYRYSSSSFSQGRTLFIPRLLVEPSSIFSKNNGPVSSRFMALGMKTSDDDNNKNDDNNDEGQEKDGLMPSFLVKTSLSELLDYNEGKEARPGSLAAATREMGRVPYGEASRKYRRTVFSHNDWVQHRSNTRLTRNLKGMLVSGIVRQLQSELALVTILSSFVLTWNDIIVPGVSDISIIHDTFLMTLPMLQLPSLPFTLASPALGLLLVFRTNASYGRWTEARMTWGKIMTQSRNLVRMSCTFVLNPNAQISTNSGTNWNNGELQSLDRLTKVTWAFSRSLMNQLSGPEDDDGPYEEQLRSVFLETTHNENNENEDLQYGRNFVSRILACDEKSRALAALTELSLLLDALPVVTEKNRVEIDKSLVLMGDSLGACERIYTAPVPLVYTRHTARFLTFYLICLPMALYTPFSSLNKAAATATTVPGFHMSSLSLIPAMALLALFLFGIEELAIQLEEPFSILPMEKFCDGIRKTTTGIKDWTVESCAFSASNNNSNNCNNNNGVVAPTSKVLTTPPPTTK</sequence>
<feature type="transmembrane region" description="Helical" evidence="9">
    <location>
        <begin position="217"/>
        <end position="235"/>
    </location>
</feature>
<feature type="transmembrane region" description="Helical" evidence="9">
    <location>
        <begin position="459"/>
        <end position="478"/>
    </location>
</feature>
<keyword evidence="6" id="KW-0406">Ion transport</keyword>
<dbReference type="GO" id="GO:0005254">
    <property type="term" value="F:chloride channel activity"/>
    <property type="evidence" value="ECO:0007669"/>
    <property type="project" value="InterPro"/>
</dbReference>
<dbReference type="Pfam" id="PF25539">
    <property type="entry name" value="Bestrophin_2"/>
    <property type="match status" value="1"/>
</dbReference>
<dbReference type="AlphaFoldDB" id="A0A7S2UDK8"/>
<feature type="transmembrane region" description="Helical" evidence="9">
    <location>
        <begin position="255"/>
        <end position="275"/>
    </location>
</feature>
<feature type="transmembrane region" description="Helical" evidence="9">
    <location>
        <begin position="41"/>
        <end position="60"/>
    </location>
</feature>
<dbReference type="PANTHER" id="PTHR33281:SF19">
    <property type="entry name" value="VOLTAGE-DEPENDENT ANION CHANNEL-FORMING PROTEIN YNEE"/>
    <property type="match status" value="1"/>
</dbReference>
<evidence type="ECO:0008006" key="11">
    <source>
        <dbReference type="Google" id="ProtNLM"/>
    </source>
</evidence>
<accession>A0A7S2UDK8</accession>
<protein>
    <recommendedName>
        <fullName evidence="11">Bestrophin homolog</fullName>
    </recommendedName>
</protein>
<feature type="transmembrane region" description="Helical" evidence="9">
    <location>
        <begin position="490"/>
        <end position="512"/>
    </location>
</feature>
<dbReference type="GO" id="GO:0005886">
    <property type="term" value="C:plasma membrane"/>
    <property type="evidence" value="ECO:0007669"/>
    <property type="project" value="UniProtKB-SubCell"/>
</dbReference>
<gene>
    <name evidence="10" type="ORF">ASEP1449_LOCUS7024</name>
</gene>
<evidence type="ECO:0000256" key="1">
    <source>
        <dbReference type="ARBA" id="ARBA00004651"/>
    </source>
</evidence>
<keyword evidence="3" id="KW-1003">Cell membrane</keyword>
<comment type="subcellular location">
    <subcellularLocation>
        <location evidence="1">Cell membrane</location>
        <topology evidence="1">Multi-pass membrane protein</topology>
    </subcellularLocation>
</comment>
<keyword evidence="4 9" id="KW-0812">Transmembrane</keyword>
<dbReference type="InterPro" id="IPR044669">
    <property type="entry name" value="YneE/VCCN1/2-like"/>
</dbReference>
<keyword evidence="2" id="KW-0813">Transport</keyword>
<evidence type="ECO:0000256" key="5">
    <source>
        <dbReference type="ARBA" id="ARBA00022989"/>
    </source>
</evidence>
<dbReference type="EMBL" id="HBHQ01010431">
    <property type="protein sequence ID" value="CAD9815198.1"/>
    <property type="molecule type" value="Transcribed_RNA"/>
</dbReference>
<evidence type="ECO:0000256" key="3">
    <source>
        <dbReference type="ARBA" id="ARBA00022475"/>
    </source>
</evidence>
<reference evidence="10" key="1">
    <citation type="submission" date="2021-01" db="EMBL/GenBank/DDBJ databases">
        <authorList>
            <person name="Corre E."/>
            <person name="Pelletier E."/>
            <person name="Niang G."/>
            <person name="Scheremetjew M."/>
            <person name="Finn R."/>
            <person name="Kale V."/>
            <person name="Holt S."/>
            <person name="Cochrane G."/>
            <person name="Meng A."/>
            <person name="Brown T."/>
            <person name="Cohen L."/>
        </authorList>
    </citation>
    <scope>NUCLEOTIDE SEQUENCE</scope>
    <source>
        <strain evidence="10">CCMP2084</strain>
    </source>
</reference>
<name>A0A7S2UDK8_9STRA</name>
<evidence type="ECO:0000256" key="4">
    <source>
        <dbReference type="ARBA" id="ARBA00022692"/>
    </source>
</evidence>
<organism evidence="10">
    <name type="scientific">Attheya septentrionalis</name>
    <dbReference type="NCBI Taxonomy" id="420275"/>
    <lineage>
        <taxon>Eukaryota</taxon>
        <taxon>Sar</taxon>
        <taxon>Stramenopiles</taxon>
        <taxon>Ochrophyta</taxon>
        <taxon>Bacillariophyta</taxon>
        <taxon>Coscinodiscophyceae</taxon>
        <taxon>Chaetocerotophycidae</taxon>
        <taxon>Chaetocerotales</taxon>
        <taxon>Attheyaceae</taxon>
        <taxon>Attheya</taxon>
    </lineage>
</organism>
<evidence type="ECO:0000256" key="8">
    <source>
        <dbReference type="SAM" id="MobiDB-lite"/>
    </source>
</evidence>
<evidence type="ECO:0000256" key="9">
    <source>
        <dbReference type="SAM" id="Phobius"/>
    </source>
</evidence>